<accession>A0A1U7ZUD5</accession>
<reference evidence="5" key="1">
    <citation type="submission" date="2025-08" db="UniProtKB">
        <authorList>
            <consortium name="RefSeq"/>
        </authorList>
    </citation>
    <scope>IDENTIFICATION</scope>
</reference>
<gene>
    <name evidence="5" type="primary">LOC104596356</name>
</gene>
<dbReference type="KEGG" id="nnu:104596356"/>
<dbReference type="RefSeq" id="XP_010255758.1">
    <property type="nucleotide sequence ID" value="XM_010257456.2"/>
</dbReference>
<evidence type="ECO:0000256" key="3">
    <source>
        <dbReference type="SAM" id="Phobius"/>
    </source>
</evidence>
<name>A0A1U7ZUD5_NELNU</name>
<keyword evidence="3" id="KW-0812">Transmembrane</keyword>
<evidence type="ECO:0000313" key="5">
    <source>
        <dbReference type="RefSeq" id="XP_010255758.1"/>
    </source>
</evidence>
<dbReference type="Pfam" id="PF03492">
    <property type="entry name" value="Methyltransf_7"/>
    <property type="match status" value="1"/>
</dbReference>
<feature type="transmembrane region" description="Helical" evidence="3">
    <location>
        <begin position="7"/>
        <end position="25"/>
    </location>
</feature>
<dbReference type="Gene3D" id="3.40.50.150">
    <property type="entry name" value="Vaccinia Virus protein VP39"/>
    <property type="match status" value="1"/>
</dbReference>
<dbReference type="OrthoDB" id="1523883at2759"/>
<dbReference type="InParanoid" id="A0A1U7ZUD5"/>
<dbReference type="Proteomes" id="UP000189703">
    <property type="component" value="Unplaced"/>
</dbReference>
<keyword evidence="3" id="KW-0472">Membrane</keyword>
<sequence>MPITQHYKFLSLSLSINVLIFYFFLQGTAVSNAKHVIRDGIQDVYCTNFPPCLAIADLGCSSGPNSLLLISEIVNILDDICHRLDHPLPELQVFLNDLPGNDFNTLFASLPKFYEKLKKEKGDHFKCYITATPGSFYGRLFPSNVLHFAHSSYTLHWLSQVPRGLEGVTGISLNKGNIYIGESTPPDVIDAYVNQFQMDFTVFLKSRSEELVPGGHMVLNIVGRRSCNQWKKEVFKLWELLSMALREMVSEGLVEEAKLDCFNLPYYTPSAQEIRDTIQMEGSFRIDSLETFEISWDPDDMEEDDGEDKDFVIDTFRSAQNVTKWMRAIAEPILMSHFREVTMDELFQRYTNKVAEHLGREKGKFVTVVVSLANIK</sequence>
<dbReference type="OMA" id="QHASCIN"/>
<keyword evidence="3" id="KW-1133">Transmembrane helix</keyword>
<dbReference type="GO" id="GO:0046872">
    <property type="term" value="F:metal ion binding"/>
    <property type="evidence" value="ECO:0007669"/>
    <property type="project" value="UniProtKB-KW"/>
</dbReference>
<dbReference type="SUPFAM" id="SSF53335">
    <property type="entry name" value="S-adenosyl-L-methionine-dependent methyltransferases"/>
    <property type="match status" value="1"/>
</dbReference>
<dbReference type="InterPro" id="IPR005299">
    <property type="entry name" value="MeTrfase_7"/>
</dbReference>
<dbReference type="InterPro" id="IPR029063">
    <property type="entry name" value="SAM-dependent_MTases_sf"/>
</dbReference>
<dbReference type="GO" id="GO:0032259">
    <property type="term" value="P:methylation"/>
    <property type="evidence" value="ECO:0000318"/>
    <property type="project" value="GO_Central"/>
</dbReference>
<proteinExistence type="predicted"/>
<dbReference type="GO" id="GO:0008757">
    <property type="term" value="F:S-adenosylmethionine-dependent methyltransferase activity"/>
    <property type="evidence" value="ECO:0000318"/>
    <property type="project" value="GO_Central"/>
</dbReference>
<protein>
    <submittedName>
        <fullName evidence="5">Salicylate carboxymethyltransferase-like</fullName>
    </submittedName>
</protein>
<dbReference type="AlphaFoldDB" id="A0A1U7ZUD5"/>
<dbReference type="PANTHER" id="PTHR31009">
    <property type="entry name" value="S-ADENOSYL-L-METHIONINE:CARBOXYL METHYLTRANSFERASE FAMILY PROTEIN"/>
    <property type="match status" value="1"/>
</dbReference>
<dbReference type="GeneID" id="104596356"/>
<evidence type="ECO:0000256" key="2">
    <source>
        <dbReference type="ARBA" id="ARBA00022842"/>
    </source>
</evidence>
<dbReference type="eggNOG" id="ENOG502QQVK">
    <property type="taxonomic scope" value="Eukaryota"/>
</dbReference>
<dbReference type="Gene3D" id="1.10.1200.270">
    <property type="entry name" value="Methyltransferase, alpha-helical capping domain"/>
    <property type="match status" value="1"/>
</dbReference>
<evidence type="ECO:0000256" key="1">
    <source>
        <dbReference type="ARBA" id="ARBA00022723"/>
    </source>
</evidence>
<dbReference type="InterPro" id="IPR042086">
    <property type="entry name" value="MeTrfase_capping"/>
</dbReference>
<keyword evidence="2" id="KW-0460">Magnesium</keyword>
<organism evidence="4 5">
    <name type="scientific">Nelumbo nucifera</name>
    <name type="common">Sacred lotus</name>
    <dbReference type="NCBI Taxonomy" id="4432"/>
    <lineage>
        <taxon>Eukaryota</taxon>
        <taxon>Viridiplantae</taxon>
        <taxon>Streptophyta</taxon>
        <taxon>Embryophyta</taxon>
        <taxon>Tracheophyta</taxon>
        <taxon>Spermatophyta</taxon>
        <taxon>Magnoliopsida</taxon>
        <taxon>Proteales</taxon>
        <taxon>Nelumbonaceae</taxon>
        <taxon>Nelumbo</taxon>
    </lineage>
</organism>
<keyword evidence="1" id="KW-0479">Metal-binding</keyword>
<evidence type="ECO:0000313" key="4">
    <source>
        <dbReference type="Proteomes" id="UP000189703"/>
    </source>
</evidence>
<keyword evidence="4" id="KW-1185">Reference proteome</keyword>